<dbReference type="AlphaFoldDB" id="A0A5C6U0E5"/>
<evidence type="ECO:0008006" key="4">
    <source>
        <dbReference type="Google" id="ProtNLM"/>
    </source>
</evidence>
<dbReference type="EMBL" id="VOPW01000001">
    <property type="protein sequence ID" value="TXC66513.1"/>
    <property type="molecule type" value="Genomic_DNA"/>
</dbReference>
<evidence type="ECO:0000256" key="1">
    <source>
        <dbReference type="SAM" id="SignalP"/>
    </source>
</evidence>
<keyword evidence="1" id="KW-0732">Signal</keyword>
<feature type="signal peptide" evidence="1">
    <location>
        <begin position="1"/>
        <end position="24"/>
    </location>
</feature>
<proteinExistence type="predicted"/>
<keyword evidence="3" id="KW-1185">Reference proteome</keyword>
<gene>
    <name evidence="2" type="ORF">FSC37_13665</name>
</gene>
<name>A0A5C6U0E5_9BURK</name>
<dbReference type="Proteomes" id="UP000321832">
    <property type="component" value="Unassembled WGS sequence"/>
</dbReference>
<evidence type="ECO:0000313" key="2">
    <source>
        <dbReference type="EMBL" id="TXC66513.1"/>
    </source>
</evidence>
<reference evidence="2 3" key="1">
    <citation type="submission" date="2019-08" db="EMBL/GenBank/DDBJ databases">
        <authorList>
            <person name="Khan S.A."/>
            <person name="Jeon C.O."/>
            <person name="Jeong S.E."/>
        </authorList>
    </citation>
    <scope>NUCLEOTIDE SEQUENCE [LARGE SCALE GENOMIC DNA]</scope>
    <source>
        <strain evidence="3">IMCC1728</strain>
    </source>
</reference>
<protein>
    <recommendedName>
        <fullName evidence="4">DUF3455 domain-containing protein</fullName>
    </recommendedName>
</protein>
<comment type="caution">
    <text evidence="2">The sequence shown here is derived from an EMBL/GenBank/DDBJ whole genome shotgun (WGS) entry which is preliminary data.</text>
</comment>
<accession>A0A5C6U0E5</accession>
<sequence>MRFSIPTRGAVLALARGLALSVLAGCGAGVVGTGGGTGDDGSSDIQYTPVGLCTADFADANLACPATKDPDRGTAPVQWSDANKTNEGASVLARLEINSMGLQVPCLQAGFLGSWGELPDGTQGFVGRYTTPESQAARPAIVYVLPAPNEPDAVGWLQVVDAAGVKLAGPWLVRRVEGNVGFAACAR</sequence>
<organism evidence="2 3">
    <name type="scientific">Piscinibacter aquaticus</name>
    <dbReference type="NCBI Taxonomy" id="392597"/>
    <lineage>
        <taxon>Bacteria</taxon>
        <taxon>Pseudomonadati</taxon>
        <taxon>Pseudomonadota</taxon>
        <taxon>Betaproteobacteria</taxon>
        <taxon>Burkholderiales</taxon>
        <taxon>Sphaerotilaceae</taxon>
        <taxon>Piscinibacter</taxon>
    </lineage>
</organism>
<feature type="chain" id="PRO_5023053064" description="DUF3455 domain-containing protein" evidence="1">
    <location>
        <begin position="25"/>
        <end position="187"/>
    </location>
</feature>
<evidence type="ECO:0000313" key="3">
    <source>
        <dbReference type="Proteomes" id="UP000321832"/>
    </source>
</evidence>